<name>A1DS62_FRANO</name>
<accession>A1DS62</accession>
<dbReference type="Gene3D" id="3.40.50.2000">
    <property type="entry name" value="Glycogen Phosphorylase B"/>
    <property type="match status" value="2"/>
</dbReference>
<gene>
    <name evidence="3" type="primary">wbtG</name>
</gene>
<dbReference type="InterPro" id="IPR050194">
    <property type="entry name" value="Glycosyltransferase_grp1"/>
</dbReference>
<reference evidence="3" key="1">
    <citation type="journal article" date="2007" name="Infect. Immun.">
        <title>The immunologically distinct O antigens from Francisella tularensis subspecies tularensis and Francisella novicida are both virulence determinants and protective antigens.</title>
        <authorList>
            <person name="Thomas R.M."/>
            <person name="Titball R.W."/>
            <person name="Oyston P.C."/>
            <person name="Griffin K."/>
            <person name="Waters E."/>
            <person name="Hitchen P.G."/>
            <person name="Michell S.L."/>
            <person name="Grice I.D."/>
            <person name="Wilson J.C."/>
            <person name="Prior J.L."/>
        </authorList>
    </citation>
    <scope>NUCLEOTIDE SEQUENCE</scope>
    <source>
        <strain evidence="3">U112</strain>
    </source>
</reference>
<evidence type="ECO:0000313" key="3">
    <source>
        <dbReference type="EMBL" id="ABK81665.1"/>
    </source>
</evidence>
<sequence length="371" mass="42628">MTILLEYIVMKKIVHLIINLNQGGAETMLYKLCKSMDKSIYHVTVISLMGRGVFANKLEDCGVKVYTLNLNKFNVLFVLFKYIKIIRRIKPNVIHAWMYHANVISILCKPFYRKAKYINSIRMGLENYDGHKNLTKFMIKLNAKFSKFSDLTLNNSKKSLEDHQNIGFKNQCFIANGFDKDVFKPSFLKYEKFRLNNDLDDNVKIIGIIARNHADKNISRFLQIANLLLKSNPSLRFLIAGRECSKIDIGSYLDNKSNVNKFFVFESVDSSEYLPVLDLYLSTSKVEGFPNILAEAMLCEVPIVASNVGDCKDILNGYGEIFELADSNKQVLEKIINVLKIDSNIRSAMRDYVKSNYSIKNIVDMHERLYG</sequence>
<feature type="domain" description="Glycosyltransferase subfamily 4-like N-terminal" evidence="2">
    <location>
        <begin position="23"/>
        <end position="181"/>
    </location>
</feature>
<dbReference type="Pfam" id="PF13439">
    <property type="entry name" value="Glyco_transf_4"/>
    <property type="match status" value="1"/>
</dbReference>
<dbReference type="PANTHER" id="PTHR45947">
    <property type="entry name" value="SULFOQUINOVOSYL TRANSFERASE SQD2"/>
    <property type="match status" value="1"/>
</dbReference>
<dbReference type="InterPro" id="IPR001296">
    <property type="entry name" value="Glyco_trans_1"/>
</dbReference>
<dbReference type="SUPFAM" id="SSF53756">
    <property type="entry name" value="UDP-Glycosyltransferase/glycogen phosphorylase"/>
    <property type="match status" value="1"/>
</dbReference>
<dbReference type="AlphaFoldDB" id="A1DS62"/>
<dbReference type="GO" id="GO:0016757">
    <property type="term" value="F:glycosyltransferase activity"/>
    <property type="evidence" value="ECO:0007669"/>
    <property type="project" value="InterPro"/>
</dbReference>
<evidence type="ECO:0000259" key="2">
    <source>
        <dbReference type="Pfam" id="PF13439"/>
    </source>
</evidence>
<evidence type="ECO:0000259" key="1">
    <source>
        <dbReference type="Pfam" id="PF00534"/>
    </source>
</evidence>
<dbReference type="InterPro" id="IPR028098">
    <property type="entry name" value="Glyco_trans_4-like_N"/>
</dbReference>
<dbReference type="EMBL" id="EF059983">
    <property type="protein sequence ID" value="ABK81665.1"/>
    <property type="molecule type" value="Genomic_DNA"/>
</dbReference>
<protein>
    <submittedName>
        <fullName evidence="3">WbtG</fullName>
    </submittedName>
</protein>
<proteinExistence type="predicted"/>
<dbReference type="Pfam" id="PF00534">
    <property type="entry name" value="Glycos_transf_1"/>
    <property type="match status" value="1"/>
</dbReference>
<feature type="domain" description="Glycosyl transferase family 1" evidence="1">
    <location>
        <begin position="192"/>
        <end position="354"/>
    </location>
</feature>
<organism evidence="3">
    <name type="scientific">Francisella novicida</name>
    <dbReference type="NCBI Taxonomy" id="264"/>
    <lineage>
        <taxon>Bacteria</taxon>
        <taxon>Pseudomonadati</taxon>
        <taxon>Pseudomonadota</taxon>
        <taxon>Gammaproteobacteria</taxon>
        <taxon>Thiotrichales</taxon>
        <taxon>Francisellaceae</taxon>
        <taxon>Francisella</taxon>
    </lineage>
</organism>
<dbReference type="PANTHER" id="PTHR45947:SF3">
    <property type="entry name" value="SULFOQUINOVOSYL TRANSFERASE SQD2"/>
    <property type="match status" value="1"/>
</dbReference>
<dbReference type="CDD" id="cd03807">
    <property type="entry name" value="GT4_WbnK-like"/>
    <property type="match status" value="1"/>
</dbReference>